<reference evidence="1 2" key="1">
    <citation type="submission" date="2017-11" db="EMBL/GenBank/DDBJ databases">
        <title>Complete genome of a free-living desiccation-tolerant cyanobacterium and its photosynthetic adaptation to extreme terrestrial habitat.</title>
        <authorList>
            <person name="Shang J."/>
        </authorList>
    </citation>
    <scope>NUCLEOTIDE SEQUENCE [LARGE SCALE GENOMIC DNA]</scope>
    <source>
        <strain evidence="1 2">CCNUN1</strain>
    </source>
</reference>
<accession>A0A2K8T2Y1</accession>
<keyword evidence="2" id="KW-1185">Reference proteome</keyword>
<organism evidence="1 2">
    <name type="scientific">Nostoc flagelliforme CCNUN1</name>
    <dbReference type="NCBI Taxonomy" id="2038116"/>
    <lineage>
        <taxon>Bacteria</taxon>
        <taxon>Bacillati</taxon>
        <taxon>Cyanobacteriota</taxon>
        <taxon>Cyanophyceae</taxon>
        <taxon>Nostocales</taxon>
        <taxon>Nostocaceae</taxon>
        <taxon>Nostoc</taxon>
    </lineage>
</organism>
<proteinExistence type="predicted"/>
<dbReference type="Proteomes" id="UP000232003">
    <property type="component" value="Chromosome"/>
</dbReference>
<dbReference type="KEGG" id="nfl:COO91_08130"/>
<gene>
    <name evidence="1" type="ORF">COO91_08130</name>
</gene>
<evidence type="ECO:0000313" key="2">
    <source>
        <dbReference type="Proteomes" id="UP000232003"/>
    </source>
</evidence>
<protein>
    <submittedName>
        <fullName evidence="1">Uncharacterized protein</fullName>
    </submittedName>
</protein>
<dbReference type="EMBL" id="CP024785">
    <property type="protein sequence ID" value="AUB42031.1"/>
    <property type="molecule type" value="Genomic_DNA"/>
</dbReference>
<evidence type="ECO:0000313" key="1">
    <source>
        <dbReference type="EMBL" id="AUB42031.1"/>
    </source>
</evidence>
<name>A0A2K8T2Y1_9NOSO</name>
<dbReference type="AlphaFoldDB" id="A0A2K8T2Y1"/>
<sequence>MRVKNCDKLLEKLLLLPCFLPLLLYRLKNQNFRKIYELLLLLYL</sequence>